<proteinExistence type="predicted"/>
<dbReference type="AlphaFoldDB" id="A0A3N5CSU0"/>
<evidence type="ECO:0000313" key="2">
    <source>
        <dbReference type="Proteomes" id="UP000275232"/>
    </source>
</evidence>
<reference evidence="1 2" key="1">
    <citation type="submission" date="2018-11" db="EMBL/GenBank/DDBJ databases">
        <title>Erythrobacter spongiae sp. nov., isolated from a marine sponge.</title>
        <authorList>
            <person name="Zhuang L."/>
            <person name="Luo L."/>
        </authorList>
    </citation>
    <scope>NUCLEOTIDE SEQUENCE [LARGE SCALE GENOMIC DNA]</scope>
    <source>
        <strain evidence="1 2">HN-E23</strain>
    </source>
</reference>
<evidence type="ECO:0000313" key="1">
    <source>
        <dbReference type="EMBL" id="RPF71687.1"/>
    </source>
</evidence>
<dbReference type="RefSeq" id="WP_123880383.1">
    <property type="nucleotide sequence ID" value="NZ_RPFZ01000001.1"/>
</dbReference>
<protein>
    <submittedName>
        <fullName evidence="1">Uncharacterized protein</fullName>
    </submittedName>
</protein>
<accession>A0A3N5CSU0</accession>
<comment type="caution">
    <text evidence="1">The sequence shown here is derived from an EMBL/GenBank/DDBJ whole genome shotgun (WGS) entry which is preliminary data.</text>
</comment>
<name>A0A3N5CSU0_9SPHN</name>
<dbReference type="Proteomes" id="UP000275232">
    <property type="component" value="Unassembled WGS sequence"/>
</dbReference>
<dbReference type="EMBL" id="RPFZ01000001">
    <property type="protein sequence ID" value="RPF71687.1"/>
    <property type="molecule type" value="Genomic_DNA"/>
</dbReference>
<dbReference type="OrthoDB" id="8481413at2"/>
<gene>
    <name evidence="1" type="ORF">EG799_08695</name>
</gene>
<sequence>MRISVILPAPDSTRFQAYCDQNGYKKSTLICRLIREHLENENFALQSEMKLDHQAGDNENG</sequence>
<keyword evidence="2" id="KW-1185">Reference proteome</keyword>
<organism evidence="1 2">
    <name type="scientific">Aurantiacibacter spongiae</name>
    <dbReference type="NCBI Taxonomy" id="2488860"/>
    <lineage>
        <taxon>Bacteria</taxon>
        <taxon>Pseudomonadati</taxon>
        <taxon>Pseudomonadota</taxon>
        <taxon>Alphaproteobacteria</taxon>
        <taxon>Sphingomonadales</taxon>
        <taxon>Erythrobacteraceae</taxon>
        <taxon>Aurantiacibacter</taxon>
    </lineage>
</organism>